<reference evidence="2 3" key="1">
    <citation type="submission" date="2019-07" db="EMBL/GenBank/DDBJ databases">
        <title>Genome sequencing of the stress-tolerant strain Azospirillum brasilense Az19.</title>
        <authorList>
            <person name="Maroniche G.A."/>
            <person name="Garcia J.E."/>
            <person name="Pagnussat L."/>
            <person name="Amenta M."/>
            <person name="Creus C.M."/>
        </authorList>
    </citation>
    <scope>NUCLEOTIDE SEQUENCE [LARGE SCALE GENOMIC DNA]</scope>
    <source>
        <strain evidence="2 3">Az19</strain>
    </source>
</reference>
<comment type="caution">
    <text evidence="2">The sequence shown here is derived from an EMBL/GenBank/DDBJ whole genome shotgun (WGS) entry which is preliminary data.</text>
</comment>
<evidence type="ECO:0000256" key="1">
    <source>
        <dbReference type="SAM" id="Phobius"/>
    </source>
</evidence>
<protein>
    <recommendedName>
        <fullName evidence="4">Holin</fullName>
    </recommendedName>
</protein>
<evidence type="ECO:0000313" key="2">
    <source>
        <dbReference type="EMBL" id="KAA1057145.1"/>
    </source>
</evidence>
<organism evidence="2 3">
    <name type="scientific">Azospirillum argentinense</name>
    <dbReference type="NCBI Taxonomy" id="2970906"/>
    <lineage>
        <taxon>Bacteria</taxon>
        <taxon>Pseudomonadati</taxon>
        <taxon>Pseudomonadota</taxon>
        <taxon>Alphaproteobacteria</taxon>
        <taxon>Rhodospirillales</taxon>
        <taxon>Azospirillaceae</taxon>
        <taxon>Azospirillum</taxon>
    </lineage>
</organism>
<proteinExistence type="predicted"/>
<gene>
    <name evidence="2" type="ORF">FH063_001313</name>
</gene>
<keyword evidence="1" id="KW-1133">Transmembrane helix</keyword>
<keyword evidence="1" id="KW-0472">Membrane</keyword>
<keyword evidence="1" id="KW-0812">Transmembrane</keyword>
<feature type="transmembrane region" description="Helical" evidence="1">
    <location>
        <begin position="43"/>
        <end position="59"/>
    </location>
</feature>
<name>A0A5B0KYQ6_9PROT</name>
<dbReference type="RefSeq" id="WP_149648832.1">
    <property type="nucleotide sequence ID" value="NZ_VEWN01000002.1"/>
</dbReference>
<dbReference type="AlphaFoldDB" id="A0A5B0KYQ6"/>
<accession>A0A5B0KYQ6</accession>
<dbReference type="EMBL" id="VEWN01000002">
    <property type="protein sequence ID" value="KAA1057145.1"/>
    <property type="molecule type" value="Genomic_DNA"/>
</dbReference>
<feature type="transmembrane region" description="Helical" evidence="1">
    <location>
        <begin position="12"/>
        <end position="31"/>
    </location>
</feature>
<evidence type="ECO:0008006" key="4">
    <source>
        <dbReference type="Google" id="ProtNLM"/>
    </source>
</evidence>
<sequence length="82" mass="8385">MTFRMSTLIPARKVWAGGLAGVAAAVIASLLRQHADLDIPADVISGGIALLVPSVAYLVPPAARDVIVKADEVARQVGQGAP</sequence>
<dbReference type="Proteomes" id="UP000325333">
    <property type="component" value="Unassembled WGS sequence"/>
</dbReference>
<evidence type="ECO:0000313" key="3">
    <source>
        <dbReference type="Proteomes" id="UP000325333"/>
    </source>
</evidence>